<organism evidence="3">
    <name type="scientific">Drosophila grimshawi</name>
    <name type="common">Hawaiian fruit fly</name>
    <name type="synonym">Idiomyia grimshawi</name>
    <dbReference type="NCBI Taxonomy" id="7222"/>
    <lineage>
        <taxon>Eukaryota</taxon>
        <taxon>Metazoa</taxon>
        <taxon>Ecdysozoa</taxon>
        <taxon>Arthropoda</taxon>
        <taxon>Hexapoda</taxon>
        <taxon>Insecta</taxon>
        <taxon>Pterygota</taxon>
        <taxon>Neoptera</taxon>
        <taxon>Endopterygota</taxon>
        <taxon>Diptera</taxon>
        <taxon>Brachycera</taxon>
        <taxon>Muscomorpha</taxon>
        <taxon>Ephydroidea</taxon>
        <taxon>Drosophilidae</taxon>
        <taxon>Drosophila</taxon>
        <taxon>Hawaiian Drosophila</taxon>
    </lineage>
</organism>
<evidence type="ECO:0000313" key="3">
    <source>
        <dbReference type="Proteomes" id="UP000001070"/>
    </source>
</evidence>
<dbReference type="STRING" id="7222.B4JDA3"/>
<protein>
    <submittedName>
        <fullName evidence="2">GH11147</fullName>
    </submittedName>
</protein>
<gene>
    <name evidence="2" type="primary">Dgri\GH11147</name>
    <name evidence="2" type="ORF">Dgri_GH11147</name>
</gene>
<evidence type="ECO:0000313" key="2">
    <source>
        <dbReference type="EMBL" id="EDW03276.1"/>
    </source>
</evidence>
<dbReference type="InParanoid" id="B4JDA3"/>
<dbReference type="PhylomeDB" id="B4JDA3"/>
<sequence length="281" mass="32884">MRRLQEPNMSLYDAMQVQNCKTFNYRNKEMYPSIRPPVSPCSPDLTAQWLAHALEDNGCERPFDMENDDIVEVWKRSPKKDSLRFYGIGSAIHKPEAIVFNQLISKCLDKVNRPKPKTIKPKTIPPESENYPERTSENYVLNRQKLQSKIDRKPAVREVVDASNALNWFYCPFSQSQPKVSLRNALDMERPGPKPKQRLKRKHKYCEPQCDIPENKCTEFEWSKSQQDTKAYQDAYKIEMARLAKECDTDQLSYDELYSDLITCLKKIQRKIHTRMLISAA</sequence>
<dbReference type="AlphaFoldDB" id="B4JDA3"/>
<accession>B4JDA3</accession>
<dbReference type="Proteomes" id="UP000001070">
    <property type="component" value="Unassembled WGS sequence"/>
</dbReference>
<dbReference type="HOGENOM" id="CLU_060009_0_0_1"/>
<dbReference type="OrthoDB" id="7871858at2759"/>
<keyword evidence="3" id="KW-1185">Reference proteome</keyword>
<name>B4JDA3_DROGR</name>
<proteinExistence type="predicted"/>
<dbReference type="EMBL" id="CH916368">
    <property type="protein sequence ID" value="EDW03276.1"/>
    <property type="molecule type" value="Genomic_DNA"/>
</dbReference>
<reference evidence="2 3" key="1">
    <citation type="journal article" date="2007" name="Nature">
        <title>Evolution of genes and genomes on the Drosophila phylogeny.</title>
        <authorList>
            <consortium name="Drosophila 12 Genomes Consortium"/>
            <person name="Clark A.G."/>
            <person name="Eisen M.B."/>
            <person name="Smith D.R."/>
            <person name="Bergman C.M."/>
            <person name="Oliver B."/>
            <person name="Markow T.A."/>
            <person name="Kaufman T.C."/>
            <person name="Kellis M."/>
            <person name="Gelbart W."/>
            <person name="Iyer V.N."/>
            <person name="Pollard D.A."/>
            <person name="Sackton T.B."/>
            <person name="Larracuente A.M."/>
            <person name="Singh N.D."/>
            <person name="Abad J.P."/>
            <person name="Abt D.N."/>
            <person name="Adryan B."/>
            <person name="Aguade M."/>
            <person name="Akashi H."/>
            <person name="Anderson W.W."/>
            <person name="Aquadro C.F."/>
            <person name="Ardell D.H."/>
            <person name="Arguello R."/>
            <person name="Artieri C.G."/>
            <person name="Barbash D.A."/>
            <person name="Barker D."/>
            <person name="Barsanti P."/>
            <person name="Batterham P."/>
            <person name="Batzoglou S."/>
            <person name="Begun D."/>
            <person name="Bhutkar A."/>
            <person name="Blanco E."/>
            <person name="Bosak S.A."/>
            <person name="Bradley R.K."/>
            <person name="Brand A.D."/>
            <person name="Brent M.R."/>
            <person name="Brooks A.N."/>
            <person name="Brown R.H."/>
            <person name="Butlin R.K."/>
            <person name="Caggese C."/>
            <person name="Calvi B.R."/>
            <person name="Bernardo de Carvalho A."/>
            <person name="Caspi A."/>
            <person name="Castrezana S."/>
            <person name="Celniker S.E."/>
            <person name="Chang J.L."/>
            <person name="Chapple C."/>
            <person name="Chatterji S."/>
            <person name="Chinwalla A."/>
            <person name="Civetta A."/>
            <person name="Clifton S.W."/>
            <person name="Comeron J.M."/>
            <person name="Costello J.C."/>
            <person name="Coyne J.A."/>
            <person name="Daub J."/>
            <person name="David R.G."/>
            <person name="Delcher A.L."/>
            <person name="Delehaunty K."/>
            <person name="Do C.B."/>
            <person name="Ebling H."/>
            <person name="Edwards K."/>
            <person name="Eickbush T."/>
            <person name="Evans J.D."/>
            <person name="Filipski A."/>
            <person name="Findeiss S."/>
            <person name="Freyhult E."/>
            <person name="Fulton L."/>
            <person name="Fulton R."/>
            <person name="Garcia A.C."/>
            <person name="Gardiner A."/>
            <person name="Garfield D.A."/>
            <person name="Garvin B.E."/>
            <person name="Gibson G."/>
            <person name="Gilbert D."/>
            <person name="Gnerre S."/>
            <person name="Godfrey J."/>
            <person name="Good R."/>
            <person name="Gotea V."/>
            <person name="Gravely B."/>
            <person name="Greenberg A.J."/>
            <person name="Griffiths-Jones S."/>
            <person name="Gross S."/>
            <person name="Guigo R."/>
            <person name="Gustafson E.A."/>
            <person name="Haerty W."/>
            <person name="Hahn M.W."/>
            <person name="Halligan D.L."/>
            <person name="Halpern A.L."/>
            <person name="Halter G.M."/>
            <person name="Han M.V."/>
            <person name="Heger A."/>
            <person name="Hillier L."/>
            <person name="Hinrichs A.S."/>
            <person name="Holmes I."/>
            <person name="Hoskins R.A."/>
            <person name="Hubisz M.J."/>
            <person name="Hultmark D."/>
            <person name="Huntley M.A."/>
            <person name="Jaffe D.B."/>
            <person name="Jagadeeshan S."/>
            <person name="Jeck W.R."/>
            <person name="Johnson J."/>
            <person name="Jones C.D."/>
            <person name="Jordan W.C."/>
            <person name="Karpen G.H."/>
            <person name="Kataoka E."/>
            <person name="Keightley P.D."/>
            <person name="Kheradpour P."/>
            <person name="Kirkness E.F."/>
            <person name="Koerich L.B."/>
            <person name="Kristiansen K."/>
            <person name="Kudrna D."/>
            <person name="Kulathinal R.J."/>
            <person name="Kumar S."/>
            <person name="Kwok R."/>
            <person name="Lander E."/>
            <person name="Langley C.H."/>
            <person name="Lapoint R."/>
            <person name="Lazzaro B.P."/>
            <person name="Lee S.J."/>
            <person name="Levesque L."/>
            <person name="Li R."/>
            <person name="Lin C.F."/>
            <person name="Lin M.F."/>
            <person name="Lindblad-Toh K."/>
            <person name="Llopart A."/>
            <person name="Long M."/>
            <person name="Low L."/>
            <person name="Lozovsky E."/>
            <person name="Lu J."/>
            <person name="Luo M."/>
            <person name="Machado C.A."/>
            <person name="Makalowski W."/>
            <person name="Marzo M."/>
            <person name="Matsuda M."/>
            <person name="Matzkin L."/>
            <person name="McAllister B."/>
            <person name="McBride C.S."/>
            <person name="McKernan B."/>
            <person name="McKernan K."/>
            <person name="Mendez-Lago M."/>
            <person name="Minx P."/>
            <person name="Mollenhauer M.U."/>
            <person name="Montooth K."/>
            <person name="Mount S.M."/>
            <person name="Mu X."/>
            <person name="Myers E."/>
            <person name="Negre B."/>
            <person name="Newfeld S."/>
            <person name="Nielsen R."/>
            <person name="Noor M.A."/>
            <person name="O'Grady P."/>
            <person name="Pachter L."/>
            <person name="Papaceit M."/>
            <person name="Parisi M.J."/>
            <person name="Parisi M."/>
            <person name="Parts L."/>
            <person name="Pedersen J.S."/>
            <person name="Pesole G."/>
            <person name="Phillippy A.M."/>
            <person name="Ponting C.P."/>
            <person name="Pop M."/>
            <person name="Porcelli D."/>
            <person name="Powell J.R."/>
            <person name="Prohaska S."/>
            <person name="Pruitt K."/>
            <person name="Puig M."/>
            <person name="Quesneville H."/>
            <person name="Ram K.R."/>
            <person name="Rand D."/>
            <person name="Rasmussen M.D."/>
            <person name="Reed L.K."/>
            <person name="Reenan R."/>
            <person name="Reily A."/>
            <person name="Remington K.A."/>
            <person name="Rieger T.T."/>
            <person name="Ritchie M.G."/>
            <person name="Robin C."/>
            <person name="Rogers Y.H."/>
            <person name="Rohde C."/>
            <person name="Rozas J."/>
            <person name="Rubenfield M.J."/>
            <person name="Ruiz A."/>
            <person name="Russo S."/>
            <person name="Salzberg S.L."/>
            <person name="Sanchez-Gracia A."/>
            <person name="Saranga D.J."/>
            <person name="Sato H."/>
            <person name="Schaeffer S.W."/>
            <person name="Schatz M.C."/>
            <person name="Schlenke T."/>
            <person name="Schwartz R."/>
            <person name="Segarra C."/>
            <person name="Singh R.S."/>
            <person name="Sirot L."/>
            <person name="Sirota M."/>
            <person name="Sisneros N.B."/>
            <person name="Smith C.D."/>
            <person name="Smith T.F."/>
            <person name="Spieth J."/>
            <person name="Stage D.E."/>
            <person name="Stark A."/>
            <person name="Stephan W."/>
            <person name="Strausberg R.L."/>
            <person name="Strempel S."/>
            <person name="Sturgill D."/>
            <person name="Sutton G."/>
            <person name="Sutton G.G."/>
            <person name="Tao W."/>
            <person name="Teichmann S."/>
            <person name="Tobari Y.N."/>
            <person name="Tomimura Y."/>
            <person name="Tsolas J.M."/>
            <person name="Valente V.L."/>
            <person name="Venter E."/>
            <person name="Venter J.C."/>
            <person name="Vicario S."/>
            <person name="Vieira F.G."/>
            <person name="Vilella A.J."/>
            <person name="Villasante A."/>
            <person name="Walenz B."/>
            <person name="Wang J."/>
            <person name="Wasserman M."/>
            <person name="Watts T."/>
            <person name="Wilson D."/>
            <person name="Wilson R.K."/>
            <person name="Wing R.A."/>
            <person name="Wolfner M.F."/>
            <person name="Wong A."/>
            <person name="Wong G.K."/>
            <person name="Wu C.I."/>
            <person name="Wu G."/>
            <person name="Yamamoto D."/>
            <person name="Yang H.P."/>
            <person name="Yang S.P."/>
            <person name="Yorke J.A."/>
            <person name="Yoshida K."/>
            <person name="Zdobnov E."/>
            <person name="Zhang P."/>
            <person name="Zhang Y."/>
            <person name="Zimin A.V."/>
            <person name="Baldwin J."/>
            <person name="Abdouelleil A."/>
            <person name="Abdulkadir J."/>
            <person name="Abebe A."/>
            <person name="Abera B."/>
            <person name="Abreu J."/>
            <person name="Acer S.C."/>
            <person name="Aftuck L."/>
            <person name="Alexander A."/>
            <person name="An P."/>
            <person name="Anderson E."/>
            <person name="Anderson S."/>
            <person name="Arachi H."/>
            <person name="Azer M."/>
            <person name="Bachantsang P."/>
            <person name="Barry A."/>
            <person name="Bayul T."/>
            <person name="Berlin A."/>
            <person name="Bessette D."/>
            <person name="Bloom T."/>
            <person name="Blye J."/>
            <person name="Boguslavskiy L."/>
            <person name="Bonnet C."/>
            <person name="Boukhgalter B."/>
            <person name="Bourzgui I."/>
            <person name="Brown A."/>
            <person name="Cahill P."/>
            <person name="Channer S."/>
            <person name="Cheshatsang Y."/>
            <person name="Chuda L."/>
            <person name="Citroen M."/>
            <person name="Collymore A."/>
            <person name="Cooke P."/>
            <person name="Costello M."/>
            <person name="D'Aco K."/>
            <person name="Daza R."/>
            <person name="De Haan G."/>
            <person name="DeGray S."/>
            <person name="DeMaso C."/>
            <person name="Dhargay N."/>
            <person name="Dooley K."/>
            <person name="Dooley E."/>
            <person name="Doricent M."/>
            <person name="Dorje P."/>
            <person name="Dorjee K."/>
            <person name="Dupes A."/>
            <person name="Elong R."/>
            <person name="Falk J."/>
            <person name="Farina A."/>
            <person name="Faro S."/>
            <person name="Ferguson D."/>
            <person name="Fisher S."/>
            <person name="Foley C.D."/>
            <person name="Franke A."/>
            <person name="Friedrich D."/>
            <person name="Gadbois L."/>
            <person name="Gearin G."/>
            <person name="Gearin C.R."/>
            <person name="Giannoukos G."/>
            <person name="Goode T."/>
            <person name="Graham J."/>
            <person name="Grandbois E."/>
            <person name="Grewal S."/>
            <person name="Gyaltsen K."/>
            <person name="Hafez N."/>
            <person name="Hagos B."/>
            <person name="Hall J."/>
            <person name="Henson C."/>
            <person name="Hollinger A."/>
            <person name="Honan T."/>
            <person name="Huard M.D."/>
            <person name="Hughes L."/>
            <person name="Hurhula B."/>
            <person name="Husby M.E."/>
            <person name="Kamat A."/>
            <person name="Kanga B."/>
            <person name="Kashin S."/>
            <person name="Khazanovich D."/>
            <person name="Kisner P."/>
            <person name="Lance K."/>
            <person name="Lara M."/>
            <person name="Lee W."/>
            <person name="Lennon N."/>
            <person name="Letendre F."/>
            <person name="LeVine R."/>
            <person name="Lipovsky A."/>
            <person name="Liu X."/>
            <person name="Liu J."/>
            <person name="Liu S."/>
            <person name="Lokyitsang T."/>
            <person name="Lokyitsang Y."/>
            <person name="Lubonja R."/>
            <person name="Lui A."/>
            <person name="MacDonald P."/>
            <person name="Magnisalis V."/>
            <person name="Maru K."/>
            <person name="Matthews C."/>
            <person name="McCusker W."/>
            <person name="McDonough S."/>
            <person name="Mehta T."/>
            <person name="Meldrim J."/>
            <person name="Meneus L."/>
            <person name="Mihai O."/>
            <person name="Mihalev A."/>
            <person name="Mihova T."/>
            <person name="Mittelman R."/>
            <person name="Mlenga V."/>
            <person name="Montmayeur A."/>
            <person name="Mulrain L."/>
            <person name="Navidi A."/>
            <person name="Naylor J."/>
            <person name="Negash T."/>
            <person name="Nguyen T."/>
            <person name="Nguyen N."/>
            <person name="Nicol R."/>
            <person name="Norbu C."/>
            <person name="Norbu N."/>
            <person name="Novod N."/>
            <person name="O'Neill B."/>
            <person name="Osman S."/>
            <person name="Markiewicz E."/>
            <person name="Oyono O.L."/>
            <person name="Patti C."/>
            <person name="Phunkhang P."/>
            <person name="Pierre F."/>
            <person name="Priest M."/>
            <person name="Raghuraman S."/>
            <person name="Rege F."/>
            <person name="Reyes R."/>
            <person name="Rise C."/>
            <person name="Rogov P."/>
            <person name="Ross K."/>
            <person name="Ryan E."/>
            <person name="Settipalli S."/>
            <person name="Shea T."/>
            <person name="Sherpa N."/>
            <person name="Shi L."/>
            <person name="Shih D."/>
            <person name="Sparrow T."/>
            <person name="Spaulding J."/>
            <person name="Stalker J."/>
            <person name="Stange-Thomann N."/>
            <person name="Stavropoulos S."/>
            <person name="Stone C."/>
            <person name="Strader C."/>
            <person name="Tesfaye S."/>
            <person name="Thomson T."/>
            <person name="Thoulutsang Y."/>
            <person name="Thoulutsang D."/>
            <person name="Topham K."/>
            <person name="Topping I."/>
            <person name="Tsamla T."/>
            <person name="Vassiliev H."/>
            <person name="Vo A."/>
            <person name="Wangchuk T."/>
            <person name="Wangdi T."/>
            <person name="Weiand M."/>
            <person name="Wilkinson J."/>
            <person name="Wilson A."/>
            <person name="Yadav S."/>
            <person name="Young G."/>
            <person name="Yu Q."/>
            <person name="Zembek L."/>
            <person name="Zhong D."/>
            <person name="Zimmer A."/>
            <person name="Zwirko Z."/>
            <person name="Jaffe D.B."/>
            <person name="Alvarez P."/>
            <person name="Brockman W."/>
            <person name="Butler J."/>
            <person name="Chin C."/>
            <person name="Gnerre S."/>
            <person name="Grabherr M."/>
            <person name="Kleber M."/>
            <person name="Mauceli E."/>
            <person name="MacCallum I."/>
        </authorList>
    </citation>
    <scope>NUCLEOTIDE SEQUENCE [LARGE SCALE GENOMIC DNA]</scope>
    <source>
        <strain evidence="3">Tucson 15287-2541.00</strain>
    </source>
</reference>
<feature type="region of interest" description="Disordered" evidence="1">
    <location>
        <begin position="116"/>
        <end position="135"/>
    </location>
</feature>
<evidence type="ECO:0000256" key="1">
    <source>
        <dbReference type="SAM" id="MobiDB-lite"/>
    </source>
</evidence>